<evidence type="ECO:0000256" key="2">
    <source>
        <dbReference type="ARBA" id="ARBA00006859"/>
    </source>
</evidence>
<feature type="transmembrane region" description="Helical" evidence="9">
    <location>
        <begin position="243"/>
        <end position="262"/>
    </location>
</feature>
<comment type="similarity">
    <text evidence="2">Belongs to the peptidase A22B family.</text>
</comment>
<dbReference type="PANTHER" id="PTHR12174:SF23">
    <property type="entry name" value="MINOR HISTOCOMPATIBILITY ANTIGEN H13"/>
    <property type="match status" value="1"/>
</dbReference>
<evidence type="ECO:0000256" key="8">
    <source>
        <dbReference type="SAM" id="MobiDB-lite"/>
    </source>
</evidence>
<feature type="transmembrane region" description="Helical" evidence="9">
    <location>
        <begin position="363"/>
        <end position="385"/>
    </location>
</feature>
<dbReference type="EMBL" id="LT635761">
    <property type="protein sequence ID" value="SGZ57032.1"/>
    <property type="molecule type" value="Genomic_DNA"/>
</dbReference>
<feature type="transmembrane region" description="Helical" evidence="9">
    <location>
        <begin position="406"/>
        <end position="428"/>
    </location>
</feature>
<dbReference type="InterPro" id="IPR006639">
    <property type="entry name" value="Preselin/SPP"/>
</dbReference>
<evidence type="ECO:0000256" key="5">
    <source>
        <dbReference type="ARBA" id="ARBA00022824"/>
    </source>
</evidence>
<evidence type="ECO:0000256" key="3">
    <source>
        <dbReference type="ARBA" id="ARBA00022692"/>
    </source>
</evidence>
<keyword evidence="3 9" id="KW-0812">Transmembrane</keyword>
<dbReference type="GO" id="GO:0042500">
    <property type="term" value="F:aspartic endopeptidase activity, intramembrane cleaving"/>
    <property type="evidence" value="ECO:0007669"/>
    <property type="project" value="InterPro"/>
</dbReference>
<dbReference type="STRING" id="45354.A0A1L0DME8"/>
<keyword evidence="5" id="KW-0256">Endoplasmic reticulum</keyword>
<dbReference type="GO" id="GO:0006465">
    <property type="term" value="P:signal peptide processing"/>
    <property type="evidence" value="ECO:0007669"/>
    <property type="project" value="TreeGrafter"/>
</dbReference>
<keyword evidence="7 9" id="KW-0472">Membrane</keyword>
<dbReference type="AlphaFoldDB" id="A0A1L0DME8"/>
<dbReference type="SMART" id="SM00730">
    <property type="entry name" value="PSN"/>
    <property type="match status" value="1"/>
</dbReference>
<feature type="transmembrane region" description="Helical" evidence="9">
    <location>
        <begin position="274"/>
        <end position="292"/>
    </location>
</feature>
<sequence>MQVNLNSTFAEISALDKLAIFAPHWFYSYGLKPEVATFSVIIFIATTLVVIGSYSTISQPKLASDPIYDRHSSLWDPTDRDGSSLYIMLPESALNLNTNLIDYKSALTLPVMAASALFGLDYLIRHFDILKIKVFMMYITTMVVPTAHLTLNFLFTAFLRNIGYILGLKHNLGYFFSRYRLTHSNDDKSPLGVIEQFDLKSMSMSKSELKDFQNWMLERNNAKLVKLHKVEVKKQNFAIVWDAKFLFTLPIAIALLVVFHVYNSDTYKLKNVNWIVNNVIASVFAISGCMFTRVGSFKVGTLMLLALFAYDVYFVFGSTLMVSVATGIDLPVKIVVPTCPPEFFSWSEIWNKQMHQIRGGTSLLGLGDIAIPGAFISLCLRYDYFQYYNRTKLAFHHLRSIGTPKYFILAISAYVTGLCITITANHYSGRGQPALLYIVPSLLISVFGLATWCKELSQLWGFTEEIEAYPEKTAEQGPIAPRESDEFSEVESEEPSLQVVVDEVTYEFEFTEDESDDTYIIEEDTDDDEELFDEEDLSNEIDYLLRDQEKETQ</sequence>
<dbReference type="PANTHER" id="PTHR12174">
    <property type="entry name" value="SIGNAL PEPTIDE PEPTIDASE"/>
    <property type="match status" value="1"/>
</dbReference>
<dbReference type="Proteomes" id="UP000182334">
    <property type="component" value="Chromosome VI"/>
</dbReference>
<evidence type="ECO:0000256" key="6">
    <source>
        <dbReference type="ARBA" id="ARBA00022989"/>
    </source>
</evidence>
<protein>
    <submittedName>
        <fullName evidence="10">CIC11C00000005502</fullName>
    </submittedName>
</protein>
<feature type="transmembrane region" description="Helical" evidence="9">
    <location>
        <begin position="106"/>
        <end position="124"/>
    </location>
</feature>
<dbReference type="GO" id="GO:0098554">
    <property type="term" value="C:cytoplasmic side of endoplasmic reticulum membrane"/>
    <property type="evidence" value="ECO:0007669"/>
    <property type="project" value="TreeGrafter"/>
</dbReference>
<evidence type="ECO:0000256" key="4">
    <source>
        <dbReference type="ARBA" id="ARBA00022801"/>
    </source>
</evidence>
<comment type="subcellular location">
    <subcellularLocation>
        <location evidence="1">Endoplasmic reticulum membrane</location>
        <topology evidence="1">Multi-pass membrane protein</topology>
    </subcellularLocation>
</comment>
<evidence type="ECO:0000256" key="1">
    <source>
        <dbReference type="ARBA" id="ARBA00004477"/>
    </source>
</evidence>
<keyword evidence="4" id="KW-0378">Hydrolase</keyword>
<feature type="transmembrane region" description="Helical" evidence="9">
    <location>
        <begin position="434"/>
        <end position="453"/>
    </location>
</feature>
<proteinExistence type="inferred from homology"/>
<feature type="transmembrane region" description="Helical" evidence="9">
    <location>
        <begin position="136"/>
        <end position="159"/>
    </location>
</feature>
<feature type="transmembrane region" description="Helical" evidence="9">
    <location>
        <begin position="35"/>
        <end position="54"/>
    </location>
</feature>
<keyword evidence="11" id="KW-1185">Reference proteome</keyword>
<dbReference type="OrthoDB" id="29661at2759"/>
<dbReference type="InterPro" id="IPR007369">
    <property type="entry name" value="Peptidase_A22B_SPP"/>
</dbReference>
<evidence type="ECO:0000313" key="10">
    <source>
        <dbReference type="EMBL" id="SGZ57032.1"/>
    </source>
</evidence>
<evidence type="ECO:0000313" key="11">
    <source>
        <dbReference type="Proteomes" id="UP000182334"/>
    </source>
</evidence>
<evidence type="ECO:0000256" key="7">
    <source>
        <dbReference type="ARBA" id="ARBA00023136"/>
    </source>
</evidence>
<dbReference type="GO" id="GO:0098553">
    <property type="term" value="C:lumenal side of endoplasmic reticulum membrane"/>
    <property type="evidence" value="ECO:0007669"/>
    <property type="project" value="TreeGrafter"/>
</dbReference>
<accession>A0A1L0DME8</accession>
<keyword evidence="6 9" id="KW-1133">Transmembrane helix</keyword>
<dbReference type="Pfam" id="PF04258">
    <property type="entry name" value="Peptidase_A22B"/>
    <property type="match status" value="1"/>
</dbReference>
<name>A0A1L0DME8_9ASCO</name>
<gene>
    <name evidence="10" type="ORF">SAMEA4029010_CIC11G00000005502</name>
</gene>
<organism evidence="10 11">
    <name type="scientific">Sungouiella intermedia</name>
    <dbReference type="NCBI Taxonomy" id="45354"/>
    <lineage>
        <taxon>Eukaryota</taxon>
        <taxon>Fungi</taxon>
        <taxon>Dikarya</taxon>
        <taxon>Ascomycota</taxon>
        <taxon>Saccharomycotina</taxon>
        <taxon>Pichiomycetes</taxon>
        <taxon>Metschnikowiaceae</taxon>
        <taxon>Sungouiella</taxon>
    </lineage>
</organism>
<dbReference type="GO" id="GO:0033619">
    <property type="term" value="P:membrane protein proteolysis"/>
    <property type="evidence" value="ECO:0007669"/>
    <property type="project" value="TreeGrafter"/>
</dbReference>
<evidence type="ECO:0000256" key="9">
    <source>
        <dbReference type="SAM" id="Phobius"/>
    </source>
</evidence>
<feature type="region of interest" description="Disordered" evidence="8">
    <location>
        <begin position="472"/>
        <end position="493"/>
    </location>
</feature>
<feature type="transmembrane region" description="Helical" evidence="9">
    <location>
        <begin position="304"/>
        <end position="328"/>
    </location>
</feature>
<reference evidence="10 11" key="1">
    <citation type="submission" date="2016-10" db="EMBL/GenBank/DDBJ databases">
        <authorList>
            <person name="de Groot N.N."/>
        </authorList>
    </citation>
    <scope>NUCLEOTIDE SEQUENCE [LARGE SCALE GENOMIC DNA]</scope>
    <source>
        <strain evidence="10 11">CBS 141442</strain>
    </source>
</reference>